<dbReference type="InterPro" id="IPR011990">
    <property type="entry name" value="TPR-like_helical_dom_sf"/>
</dbReference>
<evidence type="ECO:0000313" key="6">
    <source>
        <dbReference type="Proteomes" id="UP000034156"/>
    </source>
</evidence>
<sequence>MKRVLAGLLGVFAGVVTGCAQLSVKEMEQAAEETRNRTQQSVKIHTELAGQYYSRGQYKVAIEEAEIALRANPDYAPAYNVLGLVYMNLHEDGLARWNFERALKIDPNDSDVHNNFGWFLCQRHPEEVALAMDHFMSATRNSLYETPEKTYSNAGICVLKRNEFAQAKAFFQKALVIRPNYPLAVLGLIEIDFRRGNLKTAKSNITSYMQTYSLSPESLWLAIQIERTIGDYQAEASYAFQLQRRFPDSNEAIALREGRLNHE</sequence>
<protein>
    <submittedName>
        <fullName evidence="4">Pilus assembly protein PilW</fullName>
    </submittedName>
    <submittedName>
        <fullName evidence="5">Type IV pilus assembly protein PilF</fullName>
    </submittedName>
</protein>
<accession>A0A0F7KAU1</accession>
<reference evidence="5 7" key="3">
    <citation type="submission" date="2019-07" db="EMBL/GenBank/DDBJ databases">
        <title>Active sludge and wastewater microbial communities from Klosterneuburg, Austria.</title>
        <authorList>
            <person name="Wagner M."/>
        </authorList>
    </citation>
    <scope>NUCLEOTIDE SEQUENCE [LARGE SCALE GENOMIC DNA]</scope>
    <source>
        <strain evidence="5 7">Nm2</strain>
    </source>
</reference>
<dbReference type="EMBL" id="VNHT01000035">
    <property type="protein sequence ID" value="TYP85852.1"/>
    <property type="molecule type" value="Genomic_DNA"/>
</dbReference>
<keyword evidence="6" id="KW-1185">Reference proteome</keyword>
<evidence type="ECO:0000256" key="3">
    <source>
        <dbReference type="PROSITE-ProRule" id="PRU00339"/>
    </source>
</evidence>
<feature type="repeat" description="TPR" evidence="3">
    <location>
        <begin position="148"/>
        <end position="181"/>
    </location>
</feature>
<gene>
    <name evidence="4" type="ORF">AAW31_00830</name>
    <name evidence="5" type="ORF">BCL69_103529</name>
</gene>
<organism evidence="4 6">
    <name type="scientific">Nitrosomonas communis</name>
    <dbReference type="NCBI Taxonomy" id="44574"/>
    <lineage>
        <taxon>Bacteria</taxon>
        <taxon>Pseudomonadati</taxon>
        <taxon>Pseudomonadota</taxon>
        <taxon>Betaproteobacteria</taxon>
        <taxon>Nitrosomonadales</taxon>
        <taxon>Nitrosomonadaceae</taxon>
        <taxon>Nitrosomonas</taxon>
    </lineage>
</organism>
<feature type="repeat" description="TPR" evidence="3">
    <location>
        <begin position="42"/>
        <end position="75"/>
    </location>
</feature>
<dbReference type="InterPro" id="IPR052346">
    <property type="entry name" value="O-mannosyl-transferase_TMTC"/>
</dbReference>
<dbReference type="InterPro" id="IPR019734">
    <property type="entry name" value="TPR_rpt"/>
</dbReference>
<keyword evidence="1" id="KW-0677">Repeat</keyword>
<dbReference type="PANTHER" id="PTHR44227">
    <property type="match status" value="1"/>
</dbReference>
<keyword evidence="2 3" id="KW-0802">TPR repeat</keyword>
<reference evidence="6" key="1">
    <citation type="submission" date="2015-05" db="EMBL/GenBank/DDBJ databases">
        <title>Draft genome of Nitrosomonas communis strain Nm2.</title>
        <authorList>
            <person name="Kozlowski J.A."/>
            <person name="Kits K.D."/>
            <person name="Stein L.Y."/>
        </authorList>
    </citation>
    <scope>NUCLEOTIDE SEQUENCE [LARGE SCALE GENOMIC DNA]</scope>
    <source>
        <strain evidence="6">Nm2</strain>
    </source>
</reference>
<feature type="repeat" description="TPR" evidence="3">
    <location>
        <begin position="76"/>
        <end position="109"/>
    </location>
</feature>
<evidence type="ECO:0000256" key="1">
    <source>
        <dbReference type="ARBA" id="ARBA00022737"/>
    </source>
</evidence>
<name>A0A0F7KAU1_9PROT</name>
<evidence type="ECO:0000313" key="4">
    <source>
        <dbReference type="EMBL" id="AKH36686.1"/>
    </source>
</evidence>
<dbReference type="Proteomes" id="UP000034156">
    <property type="component" value="Chromosome"/>
</dbReference>
<dbReference type="RefSeq" id="WP_046848789.1">
    <property type="nucleotide sequence ID" value="NZ_CBDIPD010000091.1"/>
</dbReference>
<evidence type="ECO:0000256" key="2">
    <source>
        <dbReference type="ARBA" id="ARBA00022803"/>
    </source>
</evidence>
<dbReference type="EMBL" id="CP011451">
    <property type="protein sequence ID" value="AKH36686.1"/>
    <property type="molecule type" value="Genomic_DNA"/>
</dbReference>
<dbReference type="OrthoDB" id="9814042at2"/>
<dbReference type="Proteomes" id="UP000324176">
    <property type="component" value="Unassembled WGS sequence"/>
</dbReference>
<dbReference type="PROSITE" id="PS50005">
    <property type="entry name" value="TPR"/>
    <property type="match status" value="3"/>
</dbReference>
<dbReference type="AlphaFoldDB" id="A0A0F7KAU1"/>
<dbReference type="PANTHER" id="PTHR44227:SF3">
    <property type="entry name" value="PROTEIN O-MANNOSYL-TRANSFERASE TMTC4"/>
    <property type="match status" value="1"/>
</dbReference>
<reference evidence="4 6" key="2">
    <citation type="journal article" date="2016" name="Genome Announc.">
        <title>Genome Sequence of Nitrosomonas communis Strain Nm2, a Mesophilic Ammonia-Oxidizing Bacterium Isolated from Mediterranean Soil.</title>
        <authorList>
            <person name="Kozlowski J.A."/>
            <person name="Kits K.D."/>
            <person name="Stein L.Y."/>
        </authorList>
    </citation>
    <scope>NUCLEOTIDE SEQUENCE [LARGE SCALE GENOMIC DNA]</scope>
    <source>
        <strain evidence="4 6">Nm2</strain>
    </source>
</reference>
<dbReference type="NCBIfam" id="TIGR02521">
    <property type="entry name" value="type_IV_pilW"/>
    <property type="match status" value="1"/>
</dbReference>
<dbReference type="InterPro" id="IPR013360">
    <property type="entry name" value="Pilus_4_PilW"/>
</dbReference>
<dbReference type="SMART" id="SM00028">
    <property type="entry name" value="TPR"/>
    <property type="match status" value="3"/>
</dbReference>
<dbReference type="Gene3D" id="1.25.40.10">
    <property type="entry name" value="Tetratricopeptide repeat domain"/>
    <property type="match status" value="1"/>
</dbReference>
<dbReference type="SUPFAM" id="SSF81901">
    <property type="entry name" value="HCP-like"/>
    <property type="match status" value="1"/>
</dbReference>
<dbReference type="KEGG" id="nco:AAW31_00830"/>
<dbReference type="Pfam" id="PF13431">
    <property type="entry name" value="TPR_17"/>
    <property type="match status" value="1"/>
</dbReference>
<evidence type="ECO:0000313" key="7">
    <source>
        <dbReference type="Proteomes" id="UP000324176"/>
    </source>
</evidence>
<dbReference type="PROSITE" id="PS51257">
    <property type="entry name" value="PROKAR_LIPOPROTEIN"/>
    <property type="match status" value="1"/>
</dbReference>
<proteinExistence type="predicted"/>
<evidence type="ECO:0000313" key="5">
    <source>
        <dbReference type="EMBL" id="TYP85852.1"/>
    </source>
</evidence>
<dbReference type="PATRIC" id="fig|44574.3.peg.203"/>